<organism evidence="5 6">
    <name type="scientific">Streptococcus oriscaviae</name>
    <dbReference type="NCBI Taxonomy" id="2781599"/>
    <lineage>
        <taxon>Bacteria</taxon>
        <taxon>Bacillati</taxon>
        <taxon>Bacillota</taxon>
        <taxon>Bacilli</taxon>
        <taxon>Lactobacillales</taxon>
        <taxon>Streptococcaceae</taxon>
        <taxon>Streptococcus</taxon>
    </lineage>
</organism>
<reference evidence="5 6" key="1">
    <citation type="submission" date="2021-04" db="EMBL/GenBank/DDBJ databases">
        <title>Complete genome sequence of a novel Streptococcus species.</title>
        <authorList>
            <person name="Teng J.L.L."/>
        </authorList>
    </citation>
    <scope>NUCLEOTIDE SEQUENCE [LARGE SCALE GENOMIC DNA]</scope>
    <source>
        <strain evidence="5 6">HKU75</strain>
    </source>
</reference>
<dbReference type="InterPro" id="IPR018060">
    <property type="entry name" value="HTH_AraC"/>
</dbReference>
<keyword evidence="6" id="KW-1185">Reference proteome</keyword>
<dbReference type="Pfam" id="PF12833">
    <property type="entry name" value="HTH_18"/>
    <property type="match status" value="1"/>
</dbReference>
<evidence type="ECO:0000256" key="1">
    <source>
        <dbReference type="ARBA" id="ARBA00023015"/>
    </source>
</evidence>
<dbReference type="InterPro" id="IPR009057">
    <property type="entry name" value="Homeodomain-like_sf"/>
</dbReference>
<dbReference type="PRINTS" id="PR00032">
    <property type="entry name" value="HTHARAC"/>
</dbReference>
<evidence type="ECO:0000313" key="6">
    <source>
        <dbReference type="Proteomes" id="UP000677616"/>
    </source>
</evidence>
<evidence type="ECO:0000256" key="2">
    <source>
        <dbReference type="ARBA" id="ARBA00023125"/>
    </source>
</evidence>
<keyword evidence="3" id="KW-0804">Transcription</keyword>
<evidence type="ECO:0000313" key="5">
    <source>
        <dbReference type="EMBL" id="QUE53390.1"/>
    </source>
</evidence>
<dbReference type="SUPFAM" id="SSF46689">
    <property type="entry name" value="Homeodomain-like"/>
    <property type="match status" value="1"/>
</dbReference>
<keyword evidence="1" id="KW-0805">Transcription regulation</keyword>
<evidence type="ECO:0000259" key="4">
    <source>
        <dbReference type="PROSITE" id="PS01124"/>
    </source>
</evidence>
<protein>
    <submittedName>
        <fullName evidence="5">Helix-turn-helix transcriptional regulator</fullName>
    </submittedName>
</protein>
<dbReference type="EMBL" id="CP073084">
    <property type="protein sequence ID" value="QUE53390.1"/>
    <property type="molecule type" value="Genomic_DNA"/>
</dbReference>
<dbReference type="PANTHER" id="PTHR47893">
    <property type="entry name" value="REGULATORY PROTEIN PCHR"/>
    <property type="match status" value="1"/>
</dbReference>
<accession>A0ABX7YI72</accession>
<dbReference type="PANTHER" id="PTHR47893:SF1">
    <property type="entry name" value="REGULATORY PROTEIN PCHR"/>
    <property type="match status" value="1"/>
</dbReference>
<dbReference type="PROSITE" id="PS01124">
    <property type="entry name" value="HTH_ARAC_FAMILY_2"/>
    <property type="match status" value="1"/>
</dbReference>
<dbReference type="Gene3D" id="1.10.10.60">
    <property type="entry name" value="Homeodomain-like"/>
    <property type="match status" value="2"/>
</dbReference>
<dbReference type="RefSeq" id="WP_212569584.1">
    <property type="nucleotide sequence ID" value="NZ_CP073084.1"/>
</dbReference>
<feature type="domain" description="HTH araC/xylS-type" evidence="4">
    <location>
        <begin position="211"/>
        <end position="309"/>
    </location>
</feature>
<evidence type="ECO:0000256" key="3">
    <source>
        <dbReference type="ARBA" id="ARBA00023163"/>
    </source>
</evidence>
<dbReference type="InterPro" id="IPR053142">
    <property type="entry name" value="PchR_regulatory_protein"/>
</dbReference>
<dbReference type="InterPro" id="IPR020449">
    <property type="entry name" value="Tscrpt_reg_AraC-type_HTH"/>
</dbReference>
<name>A0ABX7YI72_9STRE</name>
<dbReference type="Proteomes" id="UP000677616">
    <property type="component" value="Chromosome"/>
</dbReference>
<proteinExistence type="predicted"/>
<sequence>MNQLEKILGSSNRRKCSRFSPAGEACFIDSKEVKGIYWSYETAVFHITIHHFFLKEDIIVCPHTDGTSNHITSTYILMGSGKYLSTYQTLSANTMFVLSSDRKDARFLLRKNYPYFSIGIDFKEQMIEQYLSNQQVLKEVRVSDIFFDTRERVTRPMAKLANDILSCQMDSPSADLFFEAKAKEWLSITLNEFASAAKSSALPQSDKEAIKNVSDYINDHYSSDLPQELLEKIAMMSGTKLKNCFKKTHQMSITEYIQRKRVAIAENLLLTTQLDIVDVAKSVGYNSHSRFSALFKRYRGMYPKEVRHFASKKQPMICPCNEEARERCQLFQSKKRQDTD</sequence>
<keyword evidence="2" id="KW-0238">DNA-binding</keyword>
<dbReference type="SMART" id="SM00342">
    <property type="entry name" value="HTH_ARAC"/>
    <property type="match status" value="1"/>
</dbReference>
<gene>
    <name evidence="5" type="ORF">INT76_05765</name>
</gene>